<evidence type="ECO:0000256" key="5">
    <source>
        <dbReference type="SAM" id="SignalP"/>
    </source>
</evidence>
<dbReference type="Gene3D" id="3.80.10.10">
    <property type="entry name" value="Ribonuclease Inhibitor"/>
    <property type="match status" value="1"/>
</dbReference>
<proteinExistence type="predicted"/>
<dbReference type="SUPFAM" id="SSF52058">
    <property type="entry name" value="L domain-like"/>
    <property type="match status" value="1"/>
</dbReference>
<dbReference type="EMBL" id="AP026798">
    <property type="protein sequence ID" value="BDR53729.1"/>
    <property type="molecule type" value="Genomic_DNA"/>
</dbReference>
<evidence type="ECO:0000313" key="7">
    <source>
        <dbReference type="Proteomes" id="UP001321766"/>
    </source>
</evidence>
<accession>A0ABM8BA02</accession>
<dbReference type="InterPro" id="IPR032675">
    <property type="entry name" value="LRR_dom_sf"/>
</dbReference>
<evidence type="ECO:0000256" key="4">
    <source>
        <dbReference type="SAM" id="Phobius"/>
    </source>
</evidence>
<dbReference type="PANTHER" id="PTHR46652:SF3">
    <property type="entry name" value="LEUCINE-RICH REPEAT-CONTAINING PROTEIN 9"/>
    <property type="match status" value="1"/>
</dbReference>
<keyword evidence="1" id="KW-0433">Leucine-rich repeat</keyword>
<name>A0ABM8BA02_9BIFI</name>
<dbReference type="SMART" id="SM00365">
    <property type="entry name" value="LRR_SD22"/>
    <property type="match status" value="4"/>
</dbReference>
<feature type="transmembrane region" description="Helical" evidence="4">
    <location>
        <begin position="622"/>
        <end position="642"/>
    </location>
</feature>
<keyword evidence="2" id="KW-0677">Repeat</keyword>
<dbReference type="Pfam" id="PF12799">
    <property type="entry name" value="LRR_4"/>
    <property type="match status" value="1"/>
</dbReference>
<dbReference type="InterPro" id="IPR013378">
    <property type="entry name" value="InlB-like_B-rpt"/>
</dbReference>
<evidence type="ECO:0000256" key="2">
    <source>
        <dbReference type="ARBA" id="ARBA00022737"/>
    </source>
</evidence>
<dbReference type="Pfam" id="PF09479">
    <property type="entry name" value="Flg_new"/>
    <property type="match status" value="1"/>
</dbReference>
<feature type="region of interest" description="Disordered" evidence="3">
    <location>
        <begin position="537"/>
        <end position="618"/>
    </location>
</feature>
<keyword evidence="4" id="KW-0472">Membrane</keyword>
<feature type="compositionally biased region" description="Basic and acidic residues" evidence="3">
    <location>
        <begin position="538"/>
        <end position="554"/>
    </location>
</feature>
<dbReference type="InterPro" id="IPR025875">
    <property type="entry name" value="Leu-rich_rpt_4"/>
</dbReference>
<keyword evidence="7" id="KW-1185">Reference proteome</keyword>
<organism evidence="6 7">
    <name type="scientific">Bombiscardovia nodaiensis</name>
    <dbReference type="NCBI Taxonomy" id="2932181"/>
    <lineage>
        <taxon>Bacteria</taxon>
        <taxon>Bacillati</taxon>
        <taxon>Actinomycetota</taxon>
        <taxon>Actinomycetes</taxon>
        <taxon>Bifidobacteriales</taxon>
        <taxon>Bifidobacteriaceae</taxon>
        <taxon>Bombiscardovia</taxon>
    </lineage>
</organism>
<protein>
    <submittedName>
        <fullName evidence="6">Uncharacterized protein</fullName>
    </submittedName>
</protein>
<evidence type="ECO:0000256" key="1">
    <source>
        <dbReference type="ARBA" id="ARBA00022614"/>
    </source>
</evidence>
<dbReference type="Proteomes" id="UP001321766">
    <property type="component" value="Chromosome"/>
</dbReference>
<feature type="compositionally biased region" description="Basic and acidic residues" evidence="3">
    <location>
        <begin position="561"/>
        <end position="582"/>
    </location>
</feature>
<reference evidence="6 7" key="1">
    <citation type="journal article" date="2023" name="Microbiol. Spectr.">
        <title>Symbiosis of Carpenter Bees with Uncharacterized Lactic Acid Bacteria Showing NAD Auxotrophy.</title>
        <authorList>
            <person name="Kawasaki S."/>
            <person name="Ozawa K."/>
            <person name="Mori T."/>
            <person name="Yamamoto A."/>
            <person name="Ito M."/>
            <person name="Ohkuma M."/>
            <person name="Sakamoto M."/>
            <person name="Matsutani M."/>
        </authorList>
    </citation>
    <scope>NUCLEOTIDE SEQUENCE [LARGE SCALE GENOMIC DNA]</scope>
    <source>
        <strain evidence="6 7">Kim37-2</strain>
    </source>
</reference>
<gene>
    <name evidence="6" type="ORF">KIM372_16360</name>
</gene>
<dbReference type="InterPro" id="IPR050836">
    <property type="entry name" value="SDS22/Internalin_LRR"/>
</dbReference>
<dbReference type="PANTHER" id="PTHR46652">
    <property type="entry name" value="LEUCINE-RICH REPEAT AND IQ DOMAIN-CONTAINING PROTEIN 1-RELATED"/>
    <property type="match status" value="1"/>
</dbReference>
<evidence type="ECO:0000256" key="3">
    <source>
        <dbReference type="SAM" id="MobiDB-lite"/>
    </source>
</evidence>
<sequence length="649" mass="67232">MKLSSISLKRTAAGIATAALLATGVGVAVNASHPAFASGCNVGSDSISACFPDVGMATAVADHFGVPMNTTFDSSMQDGSHTLGNVNETPFSIDFSTQTISNFSGLENLYDSGSQNGISMVKLNKSQVATAKNEINSATNIKVLDLTGSPTSKISDADLTSMAADINSMSNIVSLTLNDNEISTVAPLAPLASSGVLKVLSLGQNKFTSASSLSAFTSLQSLDLPENQIEDVSPLAGLSDLESLDLTGNKIADISPLNALVSGSTMNTFSASTDISRTPSIDGQNIVVDSIKGFNGSYLAPTPVAGTPQFDHFDQATGKISWSSSALTPGTHYALQFRDDSLGTGKVFEGTVTFDGINIANANTVTFKDAKTGLNKEVKVAGNTAINTVDIPVLPELTGFAFDDWYPEDPANPGQPDVNAGAVNFSTPITADETVVANWVARDLPHIVLQDNSDSNNVRNLGTFETVLTPDYKIALKSNATLPKPVREGYDLAGWVYADGAHAGEAVDFQDIKAELNTVSRSVAGYKNVSVAASWTEKVPEAEKPAETVPETEKPAVTTPEAEKPAEKAPEAEKPADAKAPEAGKPAAQDPAKGAAGVSSATGDPKKKVKSEDPLAASGSDVLPFAVSAVVLLALAGAGLTVSRRMSNK</sequence>
<evidence type="ECO:0000313" key="6">
    <source>
        <dbReference type="EMBL" id="BDR53729.1"/>
    </source>
</evidence>
<dbReference type="InterPro" id="IPR001611">
    <property type="entry name" value="Leu-rich_rpt"/>
</dbReference>
<keyword evidence="4" id="KW-1133">Transmembrane helix</keyword>
<dbReference type="PROSITE" id="PS51450">
    <property type="entry name" value="LRR"/>
    <property type="match status" value="2"/>
</dbReference>
<keyword evidence="4" id="KW-0812">Transmembrane</keyword>
<feature type="chain" id="PRO_5045074950" evidence="5">
    <location>
        <begin position="19"/>
        <end position="649"/>
    </location>
</feature>
<feature type="signal peptide" evidence="5">
    <location>
        <begin position="1"/>
        <end position="18"/>
    </location>
</feature>
<keyword evidence="5" id="KW-0732">Signal</keyword>
<feature type="compositionally biased region" description="Basic and acidic residues" evidence="3">
    <location>
        <begin position="604"/>
        <end position="613"/>
    </location>
</feature>